<dbReference type="VEuPathDB" id="VectorBase:AALB20_029583"/>
<keyword evidence="4" id="KW-0802">TPR repeat</keyword>
<protein>
    <recommendedName>
        <fullName evidence="5">Tetratricopeptide repeat protein 29</fullName>
    </recommendedName>
</protein>
<reference evidence="7" key="2">
    <citation type="submission" date="2022-08" db="UniProtKB">
        <authorList>
            <consortium name="EnsemblMetazoa"/>
        </authorList>
    </citation>
    <scope>IDENTIFICATION</scope>
    <source>
        <strain evidence="7">STECLA/ALBI9_A</strain>
    </source>
</reference>
<reference evidence="7 8" key="1">
    <citation type="journal article" date="2017" name="G3 (Bethesda)">
        <title>The Physical Genome Mapping of Anopheles albimanus Corrected Scaffold Misassemblies and Identified Interarm Rearrangements in Genus Anopheles.</title>
        <authorList>
            <person name="Artemov G.N."/>
            <person name="Peery A.N."/>
            <person name="Jiang X."/>
            <person name="Tu Z."/>
            <person name="Stegniy V.N."/>
            <person name="Sharakhova M.V."/>
            <person name="Sharakhov I.V."/>
        </authorList>
    </citation>
    <scope>NUCLEOTIDE SEQUENCE [LARGE SCALE GENOMIC DNA]</scope>
    <source>
        <strain evidence="7 8">ALBI9_A</strain>
    </source>
</reference>
<dbReference type="GeneID" id="118465551"/>
<comment type="function">
    <text evidence="6">Axonemal protein which is implicated in axonemal and/or peri-axonemal structure assembly and regulates flagellum assembly and beating and therefore sperm motility.</text>
</comment>
<dbReference type="RefSeq" id="XP_035789773.1">
    <property type="nucleotide sequence ID" value="XM_035933880.1"/>
</dbReference>
<organism evidence="7 8">
    <name type="scientific">Anopheles albimanus</name>
    <name type="common">New world malaria mosquito</name>
    <dbReference type="NCBI Taxonomy" id="7167"/>
    <lineage>
        <taxon>Eukaryota</taxon>
        <taxon>Metazoa</taxon>
        <taxon>Ecdysozoa</taxon>
        <taxon>Arthropoda</taxon>
        <taxon>Hexapoda</taxon>
        <taxon>Insecta</taxon>
        <taxon>Pterygota</taxon>
        <taxon>Neoptera</taxon>
        <taxon>Endopterygota</taxon>
        <taxon>Diptera</taxon>
        <taxon>Nematocera</taxon>
        <taxon>Culicoidea</taxon>
        <taxon>Culicidae</taxon>
        <taxon>Anophelinae</taxon>
        <taxon>Anopheles</taxon>
    </lineage>
</organism>
<evidence type="ECO:0000313" key="7">
    <source>
        <dbReference type="EnsemblMetazoa" id="AALB007090-PA"/>
    </source>
</evidence>
<accession>A0A182FKN3</accession>
<evidence type="ECO:0000256" key="4">
    <source>
        <dbReference type="ARBA" id="ARBA00022803"/>
    </source>
</evidence>
<dbReference type="RefSeq" id="XP_035789774.1">
    <property type="nucleotide sequence ID" value="XM_035933881.1"/>
</dbReference>
<proteinExistence type="predicted"/>
<comment type="subcellular location">
    <subcellularLocation>
        <location evidence="1">Cytoplasm</location>
    </subcellularLocation>
</comment>
<evidence type="ECO:0000256" key="2">
    <source>
        <dbReference type="ARBA" id="ARBA00022490"/>
    </source>
</evidence>
<dbReference type="GO" id="GO:0003341">
    <property type="term" value="P:cilium movement"/>
    <property type="evidence" value="ECO:0007669"/>
    <property type="project" value="TreeGrafter"/>
</dbReference>
<name>A0A182FKN3_ANOAL</name>
<dbReference type="PANTHER" id="PTHR46630:SF1">
    <property type="entry name" value="TETRATRICOPEPTIDE REPEAT PROTEIN 29"/>
    <property type="match status" value="1"/>
</dbReference>
<sequence>MSSTSSLIRPGLTTPVSSQLAQIKLRLRKKVPLLSGKDVRRERIPYYEAISSELYERGYTDAAFLVLDLIEFEDRHVWPTSEPPVEERRLRHSRKLLDYLLSSLGRAQQYKYDGQYERETEELLGMARKFERDAEKRWLARQFYLIALERSGDVPPTIRPKVQAKVRYYYAKLLLQLRKPVKAMQQLEDADNALMLAHSKGYPVGQTLEENRTERLEVAINTVLFEVHAQMAKDCRRSPVWMQGQYIRGAHQAALKTQKASILAESFIAYGDFMAAQAQDYPAALTLYKTAIQQAELDGSKPDLLCKARIALAITYHRLGEPSKCEELLKLVNRITLSEPLTLCRASYLFTAASIELEEQAESGEAPEQTNLPANQGTLAKLHQSANIYRHFRQQDKMMEALCLEGLTRAAAQFGAYLELLPTAISTSDAALYRMIDWFDEARPPTPSPDGGQ</sequence>
<dbReference type="PANTHER" id="PTHR46630">
    <property type="entry name" value="TETRATRICOPEPTIDE REPEAT PROTEIN 29"/>
    <property type="match status" value="1"/>
</dbReference>
<keyword evidence="8" id="KW-1185">Reference proteome</keyword>
<dbReference type="OrthoDB" id="7594656at2759"/>
<dbReference type="VEuPathDB" id="VectorBase:AALB007090"/>
<keyword evidence="3" id="KW-0677">Repeat</keyword>
<dbReference type="InterPro" id="IPR051476">
    <property type="entry name" value="Bac_ResReg_Asp_Phosphatase"/>
</dbReference>
<dbReference type="KEGG" id="aali:118465551"/>
<evidence type="ECO:0000256" key="1">
    <source>
        <dbReference type="ARBA" id="ARBA00004496"/>
    </source>
</evidence>
<dbReference type="Proteomes" id="UP000069272">
    <property type="component" value="Chromosome 3R"/>
</dbReference>
<evidence type="ECO:0000256" key="6">
    <source>
        <dbReference type="ARBA" id="ARBA00044739"/>
    </source>
</evidence>
<evidence type="ECO:0000256" key="5">
    <source>
        <dbReference type="ARBA" id="ARBA00040665"/>
    </source>
</evidence>
<dbReference type="GO" id="GO:0005737">
    <property type="term" value="C:cytoplasm"/>
    <property type="evidence" value="ECO:0007669"/>
    <property type="project" value="UniProtKB-SubCell"/>
</dbReference>
<dbReference type="STRING" id="7167.A0A182FKN3"/>
<dbReference type="SUPFAM" id="SSF48452">
    <property type="entry name" value="TPR-like"/>
    <property type="match status" value="1"/>
</dbReference>
<dbReference type="InterPro" id="IPR011990">
    <property type="entry name" value="TPR-like_helical_dom_sf"/>
</dbReference>
<dbReference type="EnsemblMetazoa" id="AALB007090-RA">
    <property type="protein sequence ID" value="AALB007090-PA"/>
    <property type="gene ID" value="AALB007090"/>
</dbReference>
<evidence type="ECO:0000313" key="8">
    <source>
        <dbReference type="Proteomes" id="UP000069272"/>
    </source>
</evidence>
<keyword evidence="2" id="KW-0963">Cytoplasm</keyword>
<dbReference type="AlphaFoldDB" id="A0A182FKN3"/>
<dbReference type="GO" id="GO:0005929">
    <property type="term" value="C:cilium"/>
    <property type="evidence" value="ECO:0007669"/>
    <property type="project" value="TreeGrafter"/>
</dbReference>
<evidence type="ECO:0000256" key="3">
    <source>
        <dbReference type="ARBA" id="ARBA00022737"/>
    </source>
</evidence>